<dbReference type="Proteomes" id="UP000626092">
    <property type="component" value="Unassembled WGS sequence"/>
</dbReference>
<evidence type="ECO:0000256" key="1">
    <source>
        <dbReference type="ARBA" id="ARBA00022723"/>
    </source>
</evidence>
<organism evidence="6 7">
    <name type="scientific">Rhododendron simsii</name>
    <name type="common">Sims's rhododendron</name>
    <dbReference type="NCBI Taxonomy" id="118357"/>
    <lineage>
        <taxon>Eukaryota</taxon>
        <taxon>Viridiplantae</taxon>
        <taxon>Streptophyta</taxon>
        <taxon>Embryophyta</taxon>
        <taxon>Tracheophyta</taxon>
        <taxon>Spermatophyta</taxon>
        <taxon>Magnoliopsida</taxon>
        <taxon>eudicotyledons</taxon>
        <taxon>Gunneridae</taxon>
        <taxon>Pentapetalae</taxon>
        <taxon>asterids</taxon>
        <taxon>Ericales</taxon>
        <taxon>Ericaceae</taxon>
        <taxon>Ericoideae</taxon>
        <taxon>Rhodoreae</taxon>
        <taxon>Rhododendron</taxon>
    </lineage>
</organism>
<accession>A0A834L9X1</accession>
<evidence type="ECO:0000259" key="5">
    <source>
        <dbReference type="PROSITE" id="PS50199"/>
    </source>
</evidence>
<dbReference type="PANTHER" id="PTHR23111:SF74">
    <property type="entry name" value="OS02G0203700 PROTEIN"/>
    <property type="match status" value="1"/>
</dbReference>
<dbReference type="EMBL" id="WJXA01000011">
    <property type="protein sequence ID" value="KAF7126279.1"/>
    <property type="molecule type" value="Genomic_DNA"/>
</dbReference>
<keyword evidence="3" id="KW-0862">Zinc</keyword>
<dbReference type="OrthoDB" id="448399at2759"/>
<feature type="domain" description="RanBP2-type" evidence="5">
    <location>
        <begin position="99"/>
        <end position="130"/>
    </location>
</feature>
<dbReference type="PROSITE" id="PS50199">
    <property type="entry name" value="ZF_RANBP2_2"/>
    <property type="match status" value="2"/>
</dbReference>
<keyword evidence="2 4" id="KW-0863">Zinc-finger</keyword>
<dbReference type="PROSITE" id="PS01358">
    <property type="entry name" value="ZF_RANBP2_1"/>
    <property type="match status" value="2"/>
</dbReference>
<dbReference type="AlphaFoldDB" id="A0A834L9X1"/>
<dbReference type="InterPro" id="IPR036443">
    <property type="entry name" value="Znf_RanBP2_sf"/>
</dbReference>
<keyword evidence="1" id="KW-0479">Metal-binding</keyword>
<dbReference type="InterPro" id="IPR001876">
    <property type="entry name" value="Znf_RanBP2"/>
</dbReference>
<keyword evidence="7" id="KW-1185">Reference proteome</keyword>
<protein>
    <recommendedName>
        <fullName evidence="5">RanBP2-type domain-containing protein</fullName>
    </recommendedName>
</protein>
<dbReference type="SUPFAM" id="SSF90209">
    <property type="entry name" value="Ran binding protein zinc finger-like"/>
    <property type="match status" value="2"/>
</dbReference>
<dbReference type="Pfam" id="PF00641">
    <property type="entry name" value="Zn_ribbon_RanBP"/>
    <property type="match status" value="2"/>
</dbReference>
<evidence type="ECO:0000313" key="6">
    <source>
        <dbReference type="EMBL" id="KAF7126279.1"/>
    </source>
</evidence>
<comment type="caution">
    <text evidence="6">The sequence shown here is derived from an EMBL/GenBank/DDBJ whole genome shotgun (WGS) entry which is preliminary data.</text>
</comment>
<evidence type="ECO:0000313" key="7">
    <source>
        <dbReference type="Proteomes" id="UP000626092"/>
    </source>
</evidence>
<sequence length="136" mass="14239">MVTTEVLVGAGRGGGGSGSLFGFSISPDMRPGNWYCTVGNCGAHNFASRSSCFKCRALKDSSTSLSSGSLDSDMSHTGGFSYGGGGRGGWGGSSYSGWRSSDWICTRSGCNAHNFASRLECFNCNALRDSASKYFF</sequence>
<dbReference type="GO" id="GO:0005737">
    <property type="term" value="C:cytoplasm"/>
    <property type="evidence" value="ECO:0007669"/>
    <property type="project" value="TreeGrafter"/>
</dbReference>
<gene>
    <name evidence="6" type="ORF">RHSIM_Rhsim11G0119300</name>
</gene>
<name>A0A834L9X1_RHOSS</name>
<dbReference type="FunFam" id="4.10.1060.10:FF:000023">
    <property type="entry name" value="Ran-binding zinc finger protein"/>
    <property type="match status" value="1"/>
</dbReference>
<proteinExistence type="predicted"/>
<evidence type="ECO:0000256" key="4">
    <source>
        <dbReference type="PROSITE-ProRule" id="PRU00322"/>
    </source>
</evidence>
<dbReference type="GO" id="GO:0003729">
    <property type="term" value="F:mRNA binding"/>
    <property type="evidence" value="ECO:0007669"/>
    <property type="project" value="TreeGrafter"/>
</dbReference>
<dbReference type="SMART" id="SM00547">
    <property type="entry name" value="ZnF_RBZ"/>
    <property type="match status" value="2"/>
</dbReference>
<reference evidence="6" key="1">
    <citation type="submission" date="2019-11" db="EMBL/GenBank/DDBJ databases">
        <authorList>
            <person name="Liu Y."/>
            <person name="Hou J."/>
            <person name="Li T.-Q."/>
            <person name="Guan C.-H."/>
            <person name="Wu X."/>
            <person name="Wu H.-Z."/>
            <person name="Ling F."/>
            <person name="Zhang R."/>
            <person name="Shi X.-G."/>
            <person name="Ren J.-P."/>
            <person name="Chen E.-F."/>
            <person name="Sun J.-M."/>
        </authorList>
    </citation>
    <scope>NUCLEOTIDE SEQUENCE</scope>
    <source>
        <strain evidence="6">Adult_tree_wgs_1</strain>
        <tissue evidence="6">Leaves</tissue>
    </source>
</reference>
<dbReference type="GO" id="GO:0008270">
    <property type="term" value="F:zinc ion binding"/>
    <property type="evidence" value="ECO:0007669"/>
    <property type="project" value="UniProtKB-KW"/>
</dbReference>
<dbReference type="PANTHER" id="PTHR23111">
    <property type="entry name" value="ZINC FINGER PROTEIN"/>
    <property type="match status" value="1"/>
</dbReference>
<dbReference type="Gene3D" id="4.10.1060.10">
    <property type="entry name" value="Zinc finger, RanBP2-type"/>
    <property type="match status" value="2"/>
</dbReference>
<evidence type="ECO:0000256" key="2">
    <source>
        <dbReference type="ARBA" id="ARBA00022771"/>
    </source>
</evidence>
<evidence type="ECO:0000256" key="3">
    <source>
        <dbReference type="ARBA" id="ARBA00022833"/>
    </source>
</evidence>
<feature type="domain" description="RanBP2-type" evidence="5">
    <location>
        <begin position="30"/>
        <end position="61"/>
    </location>
</feature>